<keyword evidence="1" id="KW-0812">Transmembrane</keyword>
<keyword evidence="1" id="KW-0472">Membrane</keyword>
<sequence length="160" mass="17327">MEAPSRQLVPLQLAALPCEISVPGFDDAYRLHQMHNHESALLVLVKLAGYALLALGAALLLLGPRSVTVHALYGPTWWQSLLLTPQLPLIAGVLVVGAVGWLQRRVDRQPLPVLEFFEQGYLLKLDQPPPAGQAMQIRHLGGARFALALLAPPEPPAESS</sequence>
<keyword evidence="1" id="KW-1133">Transmembrane helix</keyword>
<proteinExistence type="predicted"/>
<name>A0A2T5PBX4_9PSED</name>
<dbReference type="AlphaFoldDB" id="A0A2T5PBX4"/>
<dbReference type="Proteomes" id="UP000244064">
    <property type="component" value="Unassembled WGS sequence"/>
</dbReference>
<evidence type="ECO:0000256" key="1">
    <source>
        <dbReference type="SAM" id="Phobius"/>
    </source>
</evidence>
<dbReference type="RefSeq" id="WP_108106249.1">
    <property type="nucleotide sequence ID" value="NZ_QASN01000009.1"/>
</dbReference>
<keyword evidence="3" id="KW-1185">Reference proteome</keyword>
<organism evidence="2 3">
    <name type="scientific">Pseudomonas mangrovi</name>
    <dbReference type="NCBI Taxonomy" id="2161748"/>
    <lineage>
        <taxon>Bacteria</taxon>
        <taxon>Pseudomonadati</taxon>
        <taxon>Pseudomonadota</taxon>
        <taxon>Gammaproteobacteria</taxon>
        <taxon>Pseudomonadales</taxon>
        <taxon>Pseudomonadaceae</taxon>
        <taxon>Pseudomonas</taxon>
    </lineage>
</organism>
<gene>
    <name evidence="2" type="ORF">DBO85_05960</name>
</gene>
<dbReference type="EMBL" id="QASN01000009">
    <property type="protein sequence ID" value="PTU75225.1"/>
    <property type="molecule type" value="Genomic_DNA"/>
</dbReference>
<evidence type="ECO:0000313" key="3">
    <source>
        <dbReference type="Proteomes" id="UP000244064"/>
    </source>
</evidence>
<feature type="transmembrane region" description="Helical" evidence="1">
    <location>
        <begin position="82"/>
        <end position="102"/>
    </location>
</feature>
<accession>A0A2T5PBX4</accession>
<protein>
    <submittedName>
        <fullName evidence="2">Uncharacterized protein</fullName>
    </submittedName>
</protein>
<evidence type="ECO:0000313" key="2">
    <source>
        <dbReference type="EMBL" id="PTU75225.1"/>
    </source>
</evidence>
<feature type="transmembrane region" description="Helical" evidence="1">
    <location>
        <begin position="40"/>
        <end position="62"/>
    </location>
</feature>
<reference evidence="2 3" key="1">
    <citation type="submission" date="2018-04" db="EMBL/GenBank/DDBJ databases">
        <title>Pseudomonas sp. nov., isolated from mangrove soil.</title>
        <authorList>
            <person name="Chen C."/>
        </authorList>
    </citation>
    <scope>NUCLEOTIDE SEQUENCE [LARGE SCALE GENOMIC DNA]</scope>
    <source>
        <strain evidence="2 3">TC-11</strain>
    </source>
</reference>
<comment type="caution">
    <text evidence="2">The sequence shown here is derived from an EMBL/GenBank/DDBJ whole genome shotgun (WGS) entry which is preliminary data.</text>
</comment>